<dbReference type="RefSeq" id="WP_016442181.1">
    <property type="nucleotide sequence ID" value="NZ_KE150262.1"/>
</dbReference>
<dbReference type="PANTHER" id="PTHR34819">
    <property type="entry name" value="LARGE CYSTEINE-RICH PERIPLASMIC PROTEIN OMCB"/>
    <property type="match status" value="1"/>
</dbReference>
<evidence type="ECO:0000256" key="1">
    <source>
        <dbReference type="ARBA" id="ARBA00004613"/>
    </source>
</evidence>
<accession>S2WI21</accession>
<reference evidence="8 9" key="1">
    <citation type="submission" date="2013-05" db="EMBL/GenBank/DDBJ databases">
        <title>The Genome Sequence of Actinobaculum schaalii FB123-CNA2.</title>
        <authorList>
            <consortium name="The Broad Institute Genomics Platform"/>
            <person name="Earl A."/>
            <person name="Ward D."/>
            <person name="Feldgarden M."/>
            <person name="Gevers D."/>
            <person name="Saerens B."/>
            <person name="Vaneechoutte M."/>
            <person name="Walker B."/>
            <person name="Young S."/>
            <person name="Zeng Q."/>
            <person name="Gargeya S."/>
            <person name="Fitzgerald M."/>
            <person name="Haas B."/>
            <person name="Abouelleil A."/>
            <person name="Allen A.W."/>
            <person name="Alvarado L."/>
            <person name="Arachchi H.M."/>
            <person name="Berlin A.M."/>
            <person name="Chapman S.B."/>
            <person name="Gainer-Dewar J."/>
            <person name="Goldberg J."/>
            <person name="Griggs A."/>
            <person name="Gujja S."/>
            <person name="Hansen M."/>
            <person name="Howarth C."/>
            <person name="Imamovic A."/>
            <person name="Ireland A."/>
            <person name="Larimer J."/>
            <person name="McCowan C."/>
            <person name="Murphy C."/>
            <person name="Pearson M."/>
            <person name="Poon T.W."/>
            <person name="Priest M."/>
            <person name="Roberts A."/>
            <person name="Saif S."/>
            <person name="Shea T."/>
            <person name="Sisk P."/>
            <person name="Sykes S."/>
            <person name="Wortman J."/>
            <person name="Nusbaum C."/>
            <person name="Birren B."/>
        </authorList>
    </citation>
    <scope>NUCLEOTIDE SEQUENCE [LARGE SCALE GENOMIC DNA]</scope>
    <source>
        <strain evidence="8 9">FB123-CNA-2</strain>
    </source>
</reference>
<dbReference type="Pfam" id="PF17210">
    <property type="entry name" value="SdrD_B"/>
    <property type="match status" value="1"/>
</dbReference>
<dbReference type="InterPro" id="IPR033764">
    <property type="entry name" value="Sdr_B"/>
</dbReference>
<dbReference type="HOGENOM" id="CLU_248796_0_0_11"/>
<dbReference type="PATRIC" id="fig|883067.3.peg.547"/>
<proteinExistence type="predicted"/>
<dbReference type="Gene3D" id="2.60.40.10">
    <property type="entry name" value="Immunoglobulins"/>
    <property type="match status" value="1"/>
</dbReference>
<dbReference type="PANTHER" id="PTHR34819:SF3">
    <property type="entry name" value="CELL SURFACE PROTEIN"/>
    <property type="match status" value="1"/>
</dbReference>
<dbReference type="EMBL" id="AGWM01000005">
    <property type="protein sequence ID" value="EPD27554.1"/>
    <property type="molecule type" value="Genomic_DNA"/>
</dbReference>
<dbReference type="Proteomes" id="UP000014393">
    <property type="component" value="Unassembled WGS sequence"/>
</dbReference>
<dbReference type="Pfam" id="PF01345">
    <property type="entry name" value="DUF11"/>
    <property type="match status" value="1"/>
</dbReference>
<dbReference type="GO" id="GO:0005576">
    <property type="term" value="C:extracellular region"/>
    <property type="evidence" value="ECO:0007669"/>
    <property type="project" value="UniProtKB-SubCell"/>
</dbReference>
<dbReference type="eggNOG" id="COG0810">
    <property type="taxonomic scope" value="Bacteria"/>
</dbReference>
<name>S2WI21_9ACTO</name>
<evidence type="ECO:0000259" key="7">
    <source>
        <dbReference type="Pfam" id="PF17210"/>
    </source>
</evidence>
<evidence type="ECO:0000256" key="5">
    <source>
        <dbReference type="SAM" id="Phobius"/>
    </source>
</evidence>
<dbReference type="InterPro" id="IPR013783">
    <property type="entry name" value="Ig-like_fold"/>
</dbReference>
<comment type="caution">
    <text evidence="8">The sequence shown here is derived from an EMBL/GenBank/DDBJ whole genome shotgun (WGS) entry which is preliminary data.</text>
</comment>
<protein>
    <recommendedName>
        <fullName evidence="10">Gram-positive cocci surface proteins LPxTG domain-containing protein</fullName>
    </recommendedName>
</protein>
<feature type="region of interest" description="Disordered" evidence="4">
    <location>
        <begin position="1317"/>
        <end position="1473"/>
    </location>
</feature>
<comment type="subcellular location">
    <subcellularLocation>
        <location evidence="1">Secreted</location>
    </subcellularLocation>
</comment>
<dbReference type="PRINTS" id="PR01217">
    <property type="entry name" value="PRICHEXTENSN"/>
</dbReference>
<feature type="region of interest" description="Disordered" evidence="4">
    <location>
        <begin position="856"/>
        <end position="888"/>
    </location>
</feature>
<organism evidence="8 9">
    <name type="scientific">Actinotignum schaalii FB123-CNA-2</name>
    <dbReference type="NCBI Taxonomy" id="883067"/>
    <lineage>
        <taxon>Bacteria</taxon>
        <taxon>Bacillati</taxon>
        <taxon>Actinomycetota</taxon>
        <taxon>Actinomycetes</taxon>
        <taxon>Actinomycetales</taxon>
        <taxon>Actinomycetaceae</taxon>
        <taxon>Actinotignum</taxon>
    </lineage>
</organism>
<evidence type="ECO:0000256" key="2">
    <source>
        <dbReference type="ARBA" id="ARBA00022525"/>
    </source>
</evidence>
<evidence type="ECO:0000313" key="9">
    <source>
        <dbReference type="Proteomes" id="UP000014393"/>
    </source>
</evidence>
<feature type="compositionally biased region" description="Pro residues" evidence="4">
    <location>
        <begin position="1364"/>
        <end position="1383"/>
    </location>
</feature>
<feature type="compositionally biased region" description="Pro residues" evidence="4">
    <location>
        <begin position="1393"/>
        <end position="1409"/>
    </location>
</feature>
<dbReference type="InterPro" id="IPR051172">
    <property type="entry name" value="Chlamydia_OmcB"/>
</dbReference>
<dbReference type="eggNOG" id="COG2373">
    <property type="taxonomic scope" value="Bacteria"/>
</dbReference>
<feature type="domain" description="SD-repeat containing protein B" evidence="7">
    <location>
        <begin position="1199"/>
        <end position="1295"/>
    </location>
</feature>
<keyword evidence="9" id="KW-1185">Reference proteome</keyword>
<evidence type="ECO:0000256" key="4">
    <source>
        <dbReference type="SAM" id="MobiDB-lite"/>
    </source>
</evidence>
<keyword evidence="3" id="KW-0732">Signal</keyword>
<feature type="domain" description="DUF11" evidence="6">
    <location>
        <begin position="1044"/>
        <end position="1108"/>
    </location>
</feature>
<feature type="region of interest" description="Disordered" evidence="4">
    <location>
        <begin position="1272"/>
        <end position="1291"/>
    </location>
</feature>
<feature type="region of interest" description="Disordered" evidence="4">
    <location>
        <begin position="56"/>
        <end position="75"/>
    </location>
</feature>
<evidence type="ECO:0008006" key="10">
    <source>
        <dbReference type="Google" id="ProtNLM"/>
    </source>
</evidence>
<dbReference type="NCBIfam" id="TIGR01451">
    <property type="entry name" value="B_ant_repeat"/>
    <property type="match status" value="1"/>
</dbReference>
<keyword evidence="5" id="KW-0812">Transmembrane</keyword>
<feature type="compositionally biased region" description="Pro residues" evidence="4">
    <location>
        <begin position="1317"/>
        <end position="1346"/>
    </location>
</feature>
<evidence type="ECO:0000256" key="3">
    <source>
        <dbReference type="ARBA" id="ARBA00022729"/>
    </source>
</evidence>
<keyword evidence="5" id="KW-1133">Transmembrane helix</keyword>
<evidence type="ECO:0000313" key="8">
    <source>
        <dbReference type="EMBL" id="EPD27554.1"/>
    </source>
</evidence>
<dbReference type="InterPro" id="IPR001434">
    <property type="entry name" value="OmcB-like_DUF11"/>
</dbReference>
<dbReference type="GO" id="GO:0005975">
    <property type="term" value="P:carbohydrate metabolic process"/>
    <property type="evidence" value="ECO:0007669"/>
    <property type="project" value="UniProtKB-ARBA"/>
</dbReference>
<dbReference type="SUPFAM" id="SSF117074">
    <property type="entry name" value="Hypothetical protein PA1324"/>
    <property type="match status" value="1"/>
</dbReference>
<gene>
    <name evidence="8" type="ORF">HMPREF9237_00543</name>
</gene>
<dbReference type="InterPro" id="IPR047589">
    <property type="entry name" value="DUF11_rpt"/>
</dbReference>
<keyword evidence="2" id="KW-0964">Secreted</keyword>
<keyword evidence="5" id="KW-0472">Membrane</keyword>
<feature type="compositionally biased region" description="Low complexity" evidence="4">
    <location>
        <begin position="1410"/>
        <end position="1453"/>
    </location>
</feature>
<evidence type="ECO:0000259" key="6">
    <source>
        <dbReference type="Pfam" id="PF01345"/>
    </source>
</evidence>
<sequence length="1498" mass="156603">MQKLRTGAARSRVAVHRLITGAVAALIAAVVAVGGAIPLTAPAMAANVRVVADDANSASGTNESGTNANGENVNAAGETADRAVDAASSARLEIAVAEPAEQKAAGVQARALASYDVQWSCAGVQGQCENTALSVTIPGLVDYVSDTDKLPLLHVSATNSSHDQAALPVREGDTYTWNLGTVPVGTTGGMRVQVRPENLRWPEGEAIRPKAAGETNGQVADPVVLTTPVHAKPSIAVRKFAPESHPAIGGQYTYTITAGYEGAFNTNENKFKDPGTGVPGLMGLTEMRLVDTLPEGAEFVRATDGGTYDPATRTVTWVVPGSPIVRAVADYRVTVVFPTGAFTEGVSATNNVEATGTPLDPKLAPVTATDSVTRQLQNLRAEGNFRKTANKAVTQRGGEAVWNISWSNTGNVPLRMHVADNLPCRYISPENPGACATPALRNITAALVRPLLKKVPAKVTYTTTGGKELSVDVDPTTTRDFPLTVPAGEEITSIALDADVMNSERGDITLEIRGTVVDDFPADVHNGTTAPDGATYSYAPNYEVPTLENRAVVTAQSLDFAGNPTPELPAKITTREAAAQVAIVDGYPTYGVSKTSHLGGQMVGNLDTKPGELFQTGQTYTFGLGFYTGKGAKLYPVIMDLLAPGMEYDPKQQITTSANWPASLPLDKMRVETEMKKVDGKQRQLVRFTWPDDGTGDYFAPPSTGDQSRSNSSEMVLYFGAKITAATEPGENTNDMILADAKRPNLGTAVAPNQCIRNWWARTDSRKLTDNLDGLNRPEASGCTTSTKFNVAGLPALAGKNYVKGDVDTEFQANPNYGTVSPASNAEFKLDLLNNGNAGASGVVVYDVLPYPGDHGVSGANTPENKRESTWRPRLNGPLTFGEGTPQPSSVLYSTSVNPCRGEVITLGGEPKSGPENCESGTWKTAEQLGGDFSQVRAFRVEFPDDAKLTRADTWTINANVTAPAAARGIAWNSYAVTGKNAETGAPIITTEPAKVGLTMPFDLDLTKENIHAKSADLSVLSEKTAADPAHAGLAEGVALADLEKNNETDRWATGSVVEYVVRAKNAGPGFATGVEITDMLPTGVTYVGYWSTNGGYDAATGTWRINDTVTEVVDPHTGDPVEGVDPNATDDAYLRFTHERGIAPGSEEVLHLYAVVDETARAQQVCNEALTPAKERLDSKGQKFAGKQANACLTVGVDLGDRIWEDVNNNGADDPGEPGLAGVTVKVFRPGDTKPFITTTTDASGKYLVRGLEPGTYSVVVDRATLPKREGTWETTHVREGSGDKAKASSGNITLSTANVLDADFGFHYVAPVPPVPPQPPVPPEPPVPPAPEPTTPEPTTPAPQPTTTAPAPQPTSDRVQPEPSPSATPTAPAPQPEPSAPEPTATATVPAPEPSSPEPTTPEPSTPVPSTAVPTASATVPAPQPSASTDGPAASSTPSATPALSPSDTSSETPASPANAGSGPRLPRTGAGVLGAAGAVLALLAGGVLVLRRRGE</sequence>
<feature type="compositionally biased region" description="Basic and acidic residues" evidence="4">
    <location>
        <begin position="1272"/>
        <end position="1288"/>
    </location>
</feature>
<dbReference type="OrthoDB" id="3169091at2"/>
<feature type="transmembrane region" description="Helical" evidence="5">
    <location>
        <begin position="1473"/>
        <end position="1493"/>
    </location>
</feature>